<dbReference type="AlphaFoldDB" id="A0A6J4M9A0"/>
<evidence type="ECO:0000256" key="1">
    <source>
        <dbReference type="ARBA" id="ARBA00004141"/>
    </source>
</evidence>
<reference evidence="7" key="1">
    <citation type="submission" date="2020-02" db="EMBL/GenBank/DDBJ databases">
        <authorList>
            <person name="Meier V. D."/>
        </authorList>
    </citation>
    <scope>NUCLEOTIDE SEQUENCE</scope>
    <source>
        <strain evidence="7">AVDCRST_MAG94</strain>
    </source>
</reference>
<evidence type="ECO:0000256" key="2">
    <source>
        <dbReference type="ARBA" id="ARBA00009596"/>
    </source>
</evidence>
<evidence type="ECO:0000256" key="5">
    <source>
        <dbReference type="ARBA" id="ARBA00023136"/>
    </source>
</evidence>
<feature type="transmembrane region" description="Helical" evidence="6">
    <location>
        <begin position="12"/>
        <end position="34"/>
    </location>
</feature>
<dbReference type="Pfam" id="PF16166">
    <property type="entry name" value="TIC20"/>
    <property type="match status" value="1"/>
</dbReference>
<evidence type="ECO:0000256" key="3">
    <source>
        <dbReference type="ARBA" id="ARBA00022692"/>
    </source>
</evidence>
<accession>A0A6J4M9A0</accession>
<keyword evidence="5 6" id="KW-0472">Membrane</keyword>
<comment type="similarity">
    <text evidence="2">Belongs to the Tic20 family.</text>
</comment>
<evidence type="ECO:0000256" key="4">
    <source>
        <dbReference type="ARBA" id="ARBA00022989"/>
    </source>
</evidence>
<dbReference type="GO" id="GO:0016020">
    <property type="term" value="C:membrane"/>
    <property type="evidence" value="ECO:0007669"/>
    <property type="project" value="UniProtKB-SubCell"/>
</dbReference>
<dbReference type="PANTHER" id="PTHR33510">
    <property type="entry name" value="PROTEIN TIC 20-II, CHLOROPLASTIC"/>
    <property type="match status" value="1"/>
</dbReference>
<dbReference type="InterPro" id="IPR005691">
    <property type="entry name" value="Tic20"/>
</dbReference>
<feature type="transmembrane region" description="Helical" evidence="6">
    <location>
        <begin position="90"/>
        <end position="112"/>
    </location>
</feature>
<sequence>MAWRGSISPTDRIFACLVYLLPLLDVIGMVYRVVGSGSFLSPIFNAIALPLAPLLSAYYGFGGFMPLIIFFALFLLVVRNESIVHFIRFNAMQSILFGIVLSLISILWRYALSGILQGTLLEQTLFNTIFLGVVAAVGYSVVQSAMGRYAEIPTISDAAYTQVR</sequence>
<protein>
    <submittedName>
        <fullName evidence="7">Uncharacterized protein</fullName>
    </submittedName>
</protein>
<dbReference type="EMBL" id="CADCTY010000997">
    <property type="protein sequence ID" value="CAA9351710.1"/>
    <property type="molecule type" value="Genomic_DNA"/>
</dbReference>
<proteinExistence type="inferred from homology"/>
<organism evidence="7">
    <name type="scientific">uncultured Leptolyngbya sp</name>
    <dbReference type="NCBI Taxonomy" id="332963"/>
    <lineage>
        <taxon>Bacteria</taxon>
        <taxon>Bacillati</taxon>
        <taxon>Cyanobacteriota</taxon>
        <taxon>Cyanophyceae</taxon>
        <taxon>Leptolyngbyales</taxon>
        <taxon>Leptolyngbyaceae</taxon>
        <taxon>Leptolyngbya group</taxon>
        <taxon>Leptolyngbya</taxon>
        <taxon>environmental samples</taxon>
    </lineage>
</organism>
<name>A0A6J4M9A0_9CYAN</name>
<gene>
    <name evidence="7" type="ORF">AVDCRST_MAG94-2831</name>
</gene>
<feature type="transmembrane region" description="Helical" evidence="6">
    <location>
        <begin position="54"/>
        <end position="78"/>
    </location>
</feature>
<evidence type="ECO:0000256" key="6">
    <source>
        <dbReference type="SAM" id="Phobius"/>
    </source>
</evidence>
<keyword evidence="4 6" id="KW-1133">Transmembrane helix</keyword>
<keyword evidence="3 6" id="KW-0812">Transmembrane</keyword>
<feature type="transmembrane region" description="Helical" evidence="6">
    <location>
        <begin position="124"/>
        <end position="142"/>
    </location>
</feature>
<evidence type="ECO:0000313" key="7">
    <source>
        <dbReference type="EMBL" id="CAA9351710.1"/>
    </source>
</evidence>
<dbReference type="PANTHER" id="PTHR33510:SF5">
    <property type="entry name" value="PROTEIN TIC 20-II, CHLOROPLASTIC"/>
    <property type="match status" value="1"/>
</dbReference>
<comment type="subcellular location">
    <subcellularLocation>
        <location evidence="1">Membrane</location>
        <topology evidence="1">Multi-pass membrane protein</topology>
    </subcellularLocation>
</comment>